<proteinExistence type="predicted"/>
<evidence type="ECO:0000313" key="1">
    <source>
        <dbReference type="EMBL" id="MBB6693557.1"/>
    </source>
</evidence>
<gene>
    <name evidence="1" type="ORF">H7B90_19370</name>
</gene>
<dbReference type="EMBL" id="JACJVR010000075">
    <property type="protein sequence ID" value="MBB6693557.1"/>
    <property type="molecule type" value="Genomic_DNA"/>
</dbReference>
<protein>
    <submittedName>
        <fullName evidence="1">Chemotaxis protein</fullName>
    </submittedName>
</protein>
<sequence>MCKVGFVDDDFNEFGNYKKRLARKGIDLHFVDNCTSLMEIEDWVLKNTIECLLVDHKLTAKYAFYGTKVVAYINNHLPDLPCIILTNFPEDSADDRLVIRNLIFDRNVLSSDGEKFSNFCETVIQSTEVFRNRLKLHLDEYTDLLGKKTTHKITAEEEEVFLHHYRILRSYGEVDDVATELLKSDVNRKMDSLLEKLDRYIDINNKQ</sequence>
<dbReference type="InterPro" id="IPR011006">
    <property type="entry name" value="CheY-like_superfamily"/>
</dbReference>
<reference evidence="1 2" key="1">
    <citation type="submission" date="2020-08" db="EMBL/GenBank/DDBJ databases">
        <title>Cohnella phylogeny.</title>
        <authorList>
            <person name="Dunlap C."/>
        </authorList>
    </citation>
    <scope>NUCLEOTIDE SEQUENCE [LARGE SCALE GENOMIC DNA]</scope>
    <source>
        <strain evidence="1 2">DSM 25239</strain>
    </source>
</reference>
<name>A0A841TYC6_9BACL</name>
<dbReference type="AlphaFoldDB" id="A0A841TYC6"/>
<dbReference type="SUPFAM" id="SSF52172">
    <property type="entry name" value="CheY-like"/>
    <property type="match status" value="1"/>
</dbReference>
<dbReference type="Gene3D" id="3.40.50.2300">
    <property type="match status" value="1"/>
</dbReference>
<keyword evidence="2" id="KW-1185">Reference proteome</keyword>
<dbReference type="RefSeq" id="WP_185137541.1">
    <property type="nucleotide sequence ID" value="NZ_JACJVR010000075.1"/>
</dbReference>
<evidence type="ECO:0000313" key="2">
    <source>
        <dbReference type="Proteomes" id="UP000553776"/>
    </source>
</evidence>
<accession>A0A841TYC6</accession>
<dbReference type="Proteomes" id="UP000553776">
    <property type="component" value="Unassembled WGS sequence"/>
</dbReference>
<comment type="caution">
    <text evidence="1">The sequence shown here is derived from an EMBL/GenBank/DDBJ whole genome shotgun (WGS) entry which is preliminary data.</text>
</comment>
<organism evidence="1 2">
    <name type="scientific">Cohnella xylanilytica</name>
    <dbReference type="NCBI Taxonomy" id="557555"/>
    <lineage>
        <taxon>Bacteria</taxon>
        <taxon>Bacillati</taxon>
        <taxon>Bacillota</taxon>
        <taxon>Bacilli</taxon>
        <taxon>Bacillales</taxon>
        <taxon>Paenibacillaceae</taxon>
        <taxon>Cohnella</taxon>
    </lineage>
</organism>